<reference evidence="2 3" key="1">
    <citation type="journal article" date="2024" name="Int. J. Syst. Evol. Microbiol.">
        <title>Paenibacillus hexagrammi sp. nov., a novel bacterium isolated from the gut content of Hexagrammos agrammus.</title>
        <authorList>
            <person name="Jung H.K."/>
            <person name="Kim D.G."/>
            <person name="Zin H."/>
            <person name="Park J."/>
            <person name="Jung H."/>
            <person name="Kim Y.O."/>
            <person name="Kong H.J."/>
            <person name="Kim J.W."/>
            <person name="Kim Y.S."/>
        </authorList>
    </citation>
    <scope>NUCLEOTIDE SEQUENCE [LARGE SCALE GENOMIC DNA]</scope>
    <source>
        <strain evidence="2 3">YPD9-1</strain>
    </source>
</reference>
<dbReference type="InterPro" id="IPR051928">
    <property type="entry name" value="NorD/CobT"/>
</dbReference>
<feature type="region of interest" description="Disordered" evidence="1">
    <location>
        <begin position="266"/>
        <end position="301"/>
    </location>
</feature>
<evidence type="ECO:0000313" key="2">
    <source>
        <dbReference type="EMBL" id="UJF35930.1"/>
    </source>
</evidence>
<dbReference type="RefSeq" id="WP_235122486.1">
    <property type="nucleotide sequence ID" value="NZ_CP090978.1"/>
</dbReference>
<accession>A0ABY3SQU5</accession>
<protein>
    <submittedName>
        <fullName evidence="2">Uncharacterized protein</fullName>
    </submittedName>
</protein>
<gene>
    <name evidence="2" type="ORF">L0M14_13110</name>
</gene>
<proteinExistence type="predicted"/>
<name>A0ABY3SQU5_9BACL</name>
<dbReference type="EMBL" id="CP090978">
    <property type="protein sequence ID" value="UJF35930.1"/>
    <property type="molecule type" value="Genomic_DNA"/>
</dbReference>
<dbReference type="Proteomes" id="UP001649230">
    <property type="component" value="Chromosome"/>
</dbReference>
<sequence>MFVGKLTLLDDKIDAKLHMQLVDLARMFTRLPSLEVEAAYHSHYDTEKEIMTVSQFWRDLTPSDKAAGMKSDVYLRGIGSAWFTGARAVADYLAFCGASSYPRLANQLLALGEDIRLERICRRIRPGTAKVFEQRHRIYASYFHHKLKVHAEKGEEAEALLLLMYGWFTGASWVSPDRIDIAVGATMPIEHFQARLRPLYPLLEQLEEAEHTAEAADISRAILEALGDGLSKDAQSLYFWLQQGVGVQEPLPAHYRGELKRAKRLANDDALPGEPGERQLPGQERLPTWHRESSDRSPGLLRFELERGTRTAAQGDAPREGDAADQALAIAQARSQRANTTGAAGGARREGIAVPLRRGTARQAPSTRERRRRGWRLCGPLRSRRPPTGA</sequence>
<dbReference type="PANTHER" id="PTHR41248:SF1">
    <property type="entry name" value="NORD PROTEIN"/>
    <property type="match status" value="1"/>
</dbReference>
<evidence type="ECO:0000256" key="1">
    <source>
        <dbReference type="SAM" id="MobiDB-lite"/>
    </source>
</evidence>
<keyword evidence="3" id="KW-1185">Reference proteome</keyword>
<dbReference type="PANTHER" id="PTHR41248">
    <property type="entry name" value="NORD PROTEIN"/>
    <property type="match status" value="1"/>
</dbReference>
<feature type="region of interest" description="Disordered" evidence="1">
    <location>
        <begin position="334"/>
        <end position="390"/>
    </location>
</feature>
<organism evidence="2 3">
    <name type="scientific">Paenibacillus hexagrammi</name>
    <dbReference type="NCBI Taxonomy" id="2908839"/>
    <lineage>
        <taxon>Bacteria</taxon>
        <taxon>Bacillati</taxon>
        <taxon>Bacillota</taxon>
        <taxon>Bacilli</taxon>
        <taxon>Bacillales</taxon>
        <taxon>Paenibacillaceae</taxon>
        <taxon>Paenibacillus</taxon>
    </lineage>
</organism>
<evidence type="ECO:0000313" key="3">
    <source>
        <dbReference type="Proteomes" id="UP001649230"/>
    </source>
</evidence>